<dbReference type="EMBL" id="CP064791">
    <property type="protein sequence ID" value="QSG13785.1"/>
    <property type="molecule type" value="Genomic_DNA"/>
</dbReference>
<gene>
    <name evidence="1" type="ORF">HSEST_0233</name>
</gene>
<name>A0A897NQN6_9EURY</name>
<dbReference type="RefSeq" id="WP_229121737.1">
    <property type="nucleotide sequence ID" value="NZ_CP064791.1"/>
</dbReference>
<dbReference type="SUPFAM" id="SSF160104">
    <property type="entry name" value="Acetoacetate decarboxylase-like"/>
    <property type="match status" value="1"/>
</dbReference>
<dbReference type="Pfam" id="PF09844">
    <property type="entry name" value="DUF2071"/>
    <property type="match status" value="1"/>
</dbReference>
<dbReference type="InterPro" id="IPR023375">
    <property type="entry name" value="ADC_dom_sf"/>
</dbReference>
<dbReference type="PANTHER" id="PTHR39186">
    <property type="entry name" value="DUF2071 FAMILY PROTEIN"/>
    <property type="match status" value="1"/>
</dbReference>
<evidence type="ECO:0000313" key="1">
    <source>
        <dbReference type="EMBL" id="QSG13785.1"/>
    </source>
</evidence>
<reference evidence="1 2" key="1">
    <citation type="submission" date="2020-11" db="EMBL/GenBank/DDBJ databases">
        <title>Carbohydrate-dependent, anaerobic sulfur respiration: A novel catabolism in halophilic archaea.</title>
        <authorList>
            <person name="Sorokin D.Y."/>
            <person name="Messina E."/>
            <person name="Smedile F."/>
            <person name="La Cono V."/>
            <person name="Hallsworth J.E."/>
            <person name="Yakimov M.M."/>
        </authorList>
    </citation>
    <scope>NUCLEOTIDE SEQUENCE [LARGE SCALE GENOMIC DNA]</scope>
    <source>
        <strain evidence="1 2">HSR-Est</strain>
    </source>
</reference>
<dbReference type="AlphaFoldDB" id="A0A897NQN6"/>
<proteinExistence type="predicted"/>
<protein>
    <submittedName>
        <fullName evidence="1">DUF2071 family</fullName>
    </submittedName>
</protein>
<keyword evidence="2" id="KW-1185">Reference proteome</keyword>
<dbReference type="PANTHER" id="PTHR39186:SF1">
    <property type="entry name" value="DUF2071 DOMAIN-CONTAINING PROTEIN"/>
    <property type="match status" value="1"/>
</dbReference>
<evidence type="ECO:0000313" key="2">
    <source>
        <dbReference type="Proteomes" id="UP000663292"/>
    </source>
</evidence>
<accession>A0A897NQN6</accession>
<organism evidence="1 2">
    <name type="scientific">Halapricum desulfuricans</name>
    <dbReference type="NCBI Taxonomy" id="2841257"/>
    <lineage>
        <taxon>Archaea</taxon>
        <taxon>Methanobacteriati</taxon>
        <taxon>Methanobacteriota</taxon>
        <taxon>Stenosarchaea group</taxon>
        <taxon>Halobacteria</taxon>
        <taxon>Halobacteriales</taxon>
        <taxon>Haloarculaceae</taxon>
        <taxon>Halapricum</taxon>
    </lineage>
</organism>
<dbReference type="GeneID" id="68856873"/>
<sequence>MPNPDHTALLSMRWRDAVFAHWPIDPDVIAPTLPDALAVDTGPDGRAWLSVVGFVMEDIRPRFSPIGRSFPELNLRTYVRHGDDSGVYFYNLDADDSLSVAIARRLFRLPYYRAEMQVTESEEGIRFRSYRTHDGVEPAAFDATIEPRGPASPAEPGSTAAFLVENYRFFVANGTLFEGTVAHDPWAITPANLTIRENTLFSASGFDRPSGEPLVHYAPGEAVTAGRIRQVEHRL</sequence>
<dbReference type="Gene3D" id="2.40.400.10">
    <property type="entry name" value="Acetoacetate decarboxylase-like"/>
    <property type="match status" value="1"/>
</dbReference>
<dbReference type="Proteomes" id="UP000663292">
    <property type="component" value="Chromosome"/>
</dbReference>
<dbReference type="InterPro" id="IPR018644">
    <property type="entry name" value="DUF2071"/>
</dbReference>